<keyword evidence="1" id="KW-0472">Membrane</keyword>
<keyword evidence="1" id="KW-0812">Transmembrane</keyword>
<evidence type="ECO:0000256" key="1">
    <source>
        <dbReference type="SAM" id="Phobius"/>
    </source>
</evidence>
<proteinExistence type="predicted"/>
<dbReference type="EMBL" id="MF768985">
    <property type="protein sequence ID" value="ATU83637.1"/>
    <property type="molecule type" value="Genomic_DNA"/>
</dbReference>
<feature type="transmembrane region" description="Helical" evidence="1">
    <location>
        <begin position="21"/>
        <end position="42"/>
    </location>
</feature>
<feature type="transmembrane region" description="Helical" evidence="1">
    <location>
        <begin position="48"/>
        <end position="71"/>
    </location>
</feature>
<protein>
    <submittedName>
        <fullName evidence="2">ORF1058</fullName>
    </submittedName>
</protein>
<name>A0A2D3I5H6_9VIRU</name>
<keyword evidence="1" id="KW-1133">Transmembrane helix</keyword>
<accession>A0A2D3I5H6</accession>
<feature type="transmembrane region" description="Helical" evidence="1">
    <location>
        <begin position="83"/>
        <end position="102"/>
    </location>
</feature>
<evidence type="ECO:0000313" key="2">
    <source>
        <dbReference type="EMBL" id="ATU83637.1"/>
    </source>
</evidence>
<sequence length="103" mass="11042">MCTSSTLSKSSIFKVGRLFNCIESTLLLPLGVVFCFFVGGGVEVIELLVVALTVTVAVVLSSLISIFLFFISSLISIGSELILAVKLEVFINPVVVQIFLVTQ</sequence>
<reference evidence="2" key="1">
    <citation type="journal article" date="2018" name="Aquaculture">
        <title>Complete genome sequence of a white spot syndrome virus associated with a disease incursion in Australia.</title>
        <authorList>
            <person name="Oakey J."/>
            <person name="Smith C.S."/>
        </authorList>
    </citation>
    <scope>NUCLEOTIDE SEQUENCE [LARGE SCALE GENOMIC DNA]</scope>
    <source>
        <strain evidence="2">WSSV-AU</strain>
    </source>
</reference>
<organism evidence="2">
    <name type="scientific">White spot syndrome virus</name>
    <dbReference type="NCBI Taxonomy" id="342409"/>
    <lineage>
        <taxon>Viruses</taxon>
        <taxon>Viruses incertae sedis</taxon>
        <taxon>Naldaviricetes</taxon>
        <taxon>Nimaviridae</taxon>
        <taxon>Whispovirus</taxon>
    </lineage>
</organism>
<dbReference type="Proteomes" id="UP000267516">
    <property type="component" value="Segment"/>
</dbReference>